<feature type="region of interest" description="NMP" evidence="5">
    <location>
        <begin position="33"/>
        <end position="62"/>
    </location>
</feature>
<comment type="catalytic activity">
    <reaction evidence="5 7">
        <text>AMP + ATP = 2 ADP</text>
        <dbReference type="Rhea" id="RHEA:12973"/>
        <dbReference type="ChEBI" id="CHEBI:30616"/>
        <dbReference type="ChEBI" id="CHEBI:456215"/>
        <dbReference type="ChEBI" id="CHEBI:456216"/>
        <dbReference type="EC" id="2.7.4.3"/>
    </reaction>
</comment>
<reference evidence="8 9" key="1">
    <citation type="submission" date="2017-09" db="EMBL/GenBank/DDBJ databases">
        <title>Genomics of the genus Arcobacter.</title>
        <authorList>
            <person name="Perez-Cataluna A."/>
            <person name="Figueras M.J."/>
            <person name="Salas-Masso N."/>
        </authorList>
    </citation>
    <scope>NUCLEOTIDE SEQUENCE [LARGE SCALE GENOMIC DNA]</scope>
    <source>
        <strain evidence="8 9">F156-34</strain>
    </source>
</reference>
<accession>A0A4V1M139</accession>
<dbReference type="EMBL" id="NXIE01000004">
    <property type="protein sequence ID" value="RXK12106.1"/>
    <property type="molecule type" value="Genomic_DNA"/>
</dbReference>
<dbReference type="HAMAP" id="MF_00235">
    <property type="entry name" value="Adenylate_kinase_Adk"/>
    <property type="match status" value="1"/>
</dbReference>
<dbReference type="EC" id="2.7.4.3" evidence="5 7"/>
<dbReference type="Gene3D" id="3.40.50.300">
    <property type="entry name" value="P-loop containing nucleotide triphosphate hydrolases"/>
    <property type="match status" value="1"/>
</dbReference>
<gene>
    <name evidence="5" type="primary">adk</name>
    <name evidence="8" type="ORF">CP965_10005</name>
</gene>
<keyword evidence="2 5" id="KW-0545">Nucleotide biosynthesis</keyword>
<comment type="caution">
    <text evidence="8">The sequence shown here is derived from an EMBL/GenBank/DDBJ whole genome shotgun (WGS) entry which is preliminary data.</text>
</comment>
<dbReference type="InterPro" id="IPR000850">
    <property type="entry name" value="Adenylat/UMP-CMP_kin"/>
</dbReference>
<evidence type="ECO:0000313" key="9">
    <source>
        <dbReference type="Proteomes" id="UP000289718"/>
    </source>
</evidence>
<organism evidence="8 9">
    <name type="scientific">Halarcobacter mediterraneus</name>
    <dbReference type="NCBI Taxonomy" id="2023153"/>
    <lineage>
        <taxon>Bacteria</taxon>
        <taxon>Pseudomonadati</taxon>
        <taxon>Campylobacterota</taxon>
        <taxon>Epsilonproteobacteria</taxon>
        <taxon>Campylobacterales</taxon>
        <taxon>Arcobacteraceae</taxon>
        <taxon>Halarcobacter</taxon>
    </lineage>
</organism>
<dbReference type="SUPFAM" id="SSF52540">
    <property type="entry name" value="P-loop containing nucleoside triphosphate hydrolases"/>
    <property type="match status" value="1"/>
</dbReference>
<dbReference type="InterPro" id="IPR033690">
    <property type="entry name" value="Adenylat_kinase_CS"/>
</dbReference>
<comment type="subunit">
    <text evidence="5 7">Monomer.</text>
</comment>
<dbReference type="GO" id="GO:0005737">
    <property type="term" value="C:cytoplasm"/>
    <property type="evidence" value="ECO:0007669"/>
    <property type="project" value="UniProtKB-SubCell"/>
</dbReference>
<dbReference type="CDD" id="cd01428">
    <property type="entry name" value="ADK"/>
    <property type="match status" value="1"/>
</dbReference>
<dbReference type="OrthoDB" id="9805030at2"/>
<comment type="domain">
    <text evidence="5">Consists of three domains, a large central CORE domain and two small peripheral domains, NMPbind and LID, which undergo movements during catalysis. The LID domain closes over the site of phosphoryl transfer upon ATP binding. Assembling and dissambling the active center during each catalytic cycle provides an effective means to prevent ATP hydrolysis.</text>
</comment>
<dbReference type="AlphaFoldDB" id="A0A4V1M139"/>
<dbReference type="GO" id="GO:0044209">
    <property type="term" value="P:AMP salvage"/>
    <property type="evidence" value="ECO:0007669"/>
    <property type="project" value="UniProtKB-UniRule"/>
</dbReference>
<evidence type="ECO:0000256" key="7">
    <source>
        <dbReference type="RuleBase" id="RU003331"/>
    </source>
</evidence>
<keyword evidence="3 5" id="KW-0547">Nucleotide-binding</keyword>
<comment type="function">
    <text evidence="5">Catalyzes the reversible transfer of the terminal phosphate group between ATP and AMP. Plays an important role in cellular energy homeostasis and in adenine nucleotide metabolism.</text>
</comment>
<keyword evidence="5" id="KW-0963">Cytoplasm</keyword>
<keyword evidence="9" id="KW-1185">Reference proteome</keyword>
<feature type="binding site" evidence="5">
    <location>
        <position position="94"/>
    </location>
    <ligand>
        <name>AMP</name>
        <dbReference type="ChEBI" id="CHEBI:456215"/>
    </ligand>
</feature>
<evidence type="ECO:0000256" key="2">
    <source>
        <dbReference type="ARBA" id="ARBA00022727"/>
    </source>
</evidence>
<evidence type="ECO:0000256" key="3">
    <source>
        <dbReference type="ARBA" id="ARBA00022741"/>
    </source>
</evidence>
<keyword evidence="5 7" id="KW-0067">ATP-binding</keyword>
<dbReference type="NCBIfam" id="NF001384">
    <property type="entry name" value="PRK00279.2-2"/>
    <property type="match status" value="1"/>
</dbReference>
<dbReference type="PRINTS" id="PR00094">
    <property type="entry name" value="ADENYLTKNASE"/>
</dbReference>
<dbReference type="Proteomes" id="UP000289718">
    <property type="component" value="Unassembled WGS sequence"/>
</dbReference>
<feature type="binding site" evidence="5">
    <location>
        <position position="39"/>
    </location>
    <ligand>
        <name>AMP</name>
        <dbReference type="ChEBI" id="CHEBI:456215"/>
    </ligand>
</feature>
<name>A0A4V1M139_9BACT</name>
<feature type="binding site" evidence="5">
    <location>
        <position position="132"/>
    </location>
    <ligand>
        <name>AMP</name>
        <dbReference type="ChEBI" id="CHEBI:456215"/>
    </ligand>
</feature>
<dbReference type="InterPro" id="IPR027417">
    <property type="entry name" value="P-loop_NTPase"/>
</dbReference>
<dbReference type="GO" id="GO:0005524">
    <property type="term" value="F:ATP binding"/>
    <property type="evidence" value="ECO:0007669"/>
    <property type="project" value="UniProtKB-UniRule"/>
</dbReference>
<evidence type="ECO:0000256" key="6">
    <source>
        <dbReference type="RuleBase" id="RU003330"/>
    </source>
</evidence>
<dbReference type="UniPathway" id="UPA00588">
    <property type="reaction ID" value="UER00649"/>
</dbReference>
<feature type="binding site" evidence="5">
    <location>
        <position position="144"/>
    </location>
    <ligand>
        <name>AMP</name>
        <dbReference type="ChEBI" id="CHEBI:456215"/>
    </ligand>
</feature>
<feature type="binding site" evidence="5">
    <location>
        <position position="130"/>
    </location>
    <ligand>
        <name>ATP</name>
        <dbReference type="ChEBI" id="CHEBI:30616"/>
    </ligand>
</feature>
<dbReference type="PANTHER" id="PTHR23359">
    <property type="entry name" value="NUCLEOTIDE KINASE"/>
    <property type="match status" value="1"/>
</dbReference>
<keyword evidence="4 5" id="KW-0418">Kinase</keyword>
<dbReference type="GO" id="GO:0004017">
    <property type="term" value="F:AMP kinase activity"/>
    <property type="evidence" value="ECO:0007669"/>
    <property type="project" value="UniProtKB-UniRule"/>
</dbReference>
<keyword evidence="1 5" id="KW-0808">Transferase</keyword>
<dbReference type="Pfam" id="PF00406">
    <property type="entry name" value="ADK"/>
    <property type="match status" value="1"/>
</dbReference>
<sequence length="189" mass="21344">MKKLFLIIGAPGSGKTTDAEMIAHKHTNITHYSTGDMFRAEVASGSQRGKVIEEYINAGNIVPIDIAIETIIKAIKKAPSDVIVIDGYPRSLEQMTELDKYLDKESEVQLINVIEVTVSEEVARERVLGRARGDDDNEKVFINRMKVYAEPLLNIQKYYESKNILQKINGERTIEEIVNEMDSFIQSKI</sequence>
<feature type="binding site" evidence="5">
    <location>
        <position position="34"/>
    </location>
    <ligand>
        <name>AMP</name>
        <dbReference type="ChEBI" id="CHEBI:456215"/>
    </ligand>
</feature>
<comment type="caution">
    <text evidence="5">Lacks conserved residue(s) required for the propagation of feature annotation.</text>
</comment>
<feature type="binding site" evidence="5">
    <location>
        <position position="172"/>
    </location>
    <ligand>
        <name>ATP</name>
        <dbReference type="ChEBI" id="CHEBI:30616"/>
    </ligand>
</feature>
<dbReference type="RefSeq" id="WP_129061971.1">
    <property type="nucleotide sequence ID" value="NZ_NXIE01000004.1"/>
</dbReference>
<feature type="binding site" evidence="5">
    <location>
        <begin position="12"/>
        <end position="17"/>
    </location>
    <ligand>
        <name>ATP</name>
        <dbReference type="ChEBI" id="CHEBI:30616"/>
    </ligand>
</feature>
<dbReference type="PROSITE" id="PS00113">
    <property type="entry name" value="ADENYLATE_KINASE"/>
    <property type="match status" value="1"/>
</dbReference>
<evidence type="ECO:0000256" key="1">
    <source>
        <dbReference type="ARBA" id="ARBA00022679"/>
    </source>
</evidence>
<comment type="subcellular location">
    <subcellularLocation>
        <location evidence="5 7">Cytoplasm</location>
    </subcellularLocation>
</comment>
<comment type="similarity">
    <text evidence="5 6">Belongs to the adenylate kinase family.</text>
</comment>
<comment type="pathway">
    <text evidence="5">Purine metabolism; AMP biosynthesis via salvage pathway; AMP from ADP: step 1/1.</text>
</comment>
<feature type="binding site" evidence="5">
    <location>
        <begin position="87"/>
        <end position="90"/>
    </location>
    <ligand>
        <name>AMP</name>
        <dbReference type="ChEBI" id="CHEBI:456215"/>
    </ligand>
</feature>
<proteinExistence type="inferred from homology"/>
<evidence type="ECO:0000256" key="5">
    <source>
        <dbReference type="HAMAP-Rule" id="MF_00235"/>
    </source>
</evidence>
<protein>
    <recommendedName>
        <fullName evidence="5 7">Adenylate kinase</fullName>
        <shortName evidence="5">AK</shortName>
        <ecNumber evidence="5 7">2.7.4.3</ecNumber>
    </recommendedName>
    <alternativeName>
        <fullName evidence="5">ATP-AMP transphosphorylase</fullName>
    </alternativeName>
    <alternativeName>
        <fullName evidence="5">ATP:AMP phosphotransferase</fullName>
    </alternativeName>
    <alternativeName>
        <fullName evidence="5">Adenylate monophosphate kinase</fullName>
    </alternativeName>
</protein>
<evidence type="ECO:0000313" key="8">
    <source>
        <dbReference type="EMBL" id="RXK12106.1"/>
    </source>
</evidence>
<evidence type="ECO:0000256" key="4">
    <source>
        <dbReference type="ARBA" id="ARBA00022777"/>
    </source>
</evidence>